<dbReference type="AlphaFoldDB" id="A0AAD5PAZ8"/>
<proteinExistence type="predicted"/>
<dbReference type="Proteomes" id="UP001209540">
    <property type="component" value="Unassembled WGS sequence"/>
</dbReference>
<gene>
    <name evidence="1" type="ORF">BDA99DRAFT_562427</name>
</gene>
<comment type="caution">
    <text evidence="1">The sequence shown here is derived from an EMBL/GenBank/DDBJ whole genome shotgun (WGS) entry which is preliminary data.</text>
</comment>
<keyword evidence="2" id="KW-1185">Reference proteome</keyword>
<organism evidence="1 2">
    <name type="scientific">Phascolomyces articulosus</name>
    <dbReference type="NCBI Taxonomy" id="60185"/>
    <lineage>
        <taxon>Eukaryota</taxon>
        <taxon>Fungi</taxon>
        <taxon>Fungi incertae sedis</taxon>
        <taxon>Mucoromycota</taxon>
        <taxon>Mucoromycotina</taxon>
        <taxon>Mucoromycetes</taxon>
        <taxon>Mucorales</taxon>
        <taxon>Lichtheimiaceae</taxon>
        <taxon>Phascolomyces</taxon>
    </lineage>
</organism>
<name>A0AAD5PAZ8_9FUNG</name>
<sequence length="238" mass="27128">MSDCTTFYIAFTSNEYFSSSPLAHNTTAFATTTAPQLWKKKHWKLFYTQDELQYYVIELAGTQGVRHRSVTHNKQKEPGYTQRQKLFDVIYPFDALRYEIHSAFSKEEYNVCNNNCRQCVLHAVKHFLVPLFPVINMTWFAEETLLGLASNDLNMSLFSSSSLGNCSLYPNLSVLLKNIITVDDDDVTPQQKQQQLAAEIEATMPPLPQSVKKVCDIPTEVRVALRLLALNCPFLSSE</sequence>
<evidence type="ECO:0000313" key="2">
    <source>
        <dbReference type="Proteomes" id="UP001209540"/>
    </source>
</evidence>
<reference evidence="1" key="2">
    <citation type="submission" date="2023-02" db="EMBL/GenBank/DDBJ databases">
        <authorList>
            <consortium name="DOE Joint Genome Institute"/>
            <person name="Mondo S.J."/>
            <person name="Chang Y."/>
            <person name="Wang Y."/>
            <person name="Ahrendt S."/>
            <person name="Andreopoulos W."/>
            <person name="Barry K."/>
            <person name="Beard J."/>
            <person name="Benny G.L."/>
            <person name="Blankenship S."/>
            <person name="Bonito G."/>
            <person name="Cuomo C."/>
            <person name="Desiro A."/>
            <person name="Gervers K.A."/>
            <person name="Hundley H."/>
            <person name="Kuo A."/>
            <person name="LaButti K."/>
            <person name="Lang B.F."/>
            <person name="Lipzen A."/>
            <person name="O'Donnell K."/>
            <person name="Pangilinan J."/>
            <person name="Reynolds N."/>
            <person name="Sandor L."/>
            <person name="Smith M.W."/>
            <person name="Tsang A."/>
            <person name="Grigoriev I.V."/>
            <person name="Stajich J.E."/>
            <person name="Spatafora J.W."/>
        </authorList>
    </citation>
    <scope>NUCLEOTIDE SEQUENCE</scope>
    <source>
        <strain evidence="1">RSA 2281</strain>
    </source>
</reference>
<accession>A0AAD5PAZ8</accession>
<evidence type="ECO:0000313" key="1">
    <source>
        <dbReference type="EMBL" id="KAI9255155.1"/>
    </source>
</evidence>
<protein>
    <submittedName>
        <fullName evidence="1">Uncharacterized protein</fullName>
    </submittedName>
</protein>
<dbReference type="EMBL" id="JAIXMP010000023">
    <property type="protein sequence ID" value="KAI9255155.1"/>
    <property type="molecule type" value="Genomic_DNA"/>
</dbReference>
<reference evidence="1" key="1">
    <citation type="journal article" date="2022" name="IScience">
        <title>Evolution of zygomycete secretomes and the origins of terrestrial fungal ecologies.</title>
        <authorList>
            <person name="Chang Y."/>
            <person name="Wang Y."/>
            <person name="Mondo S."/>
            <person name="Ahrendt S."/>
            <person name="Andreopoulos W."/>
            <person name="Barry K."/>
            <person name="Beard J."/>
            <person name="Benny G.L."/>
            <person name="Blankenship S."/>
            <person name="Bonito G."/>
            <person name="Cuomo C."/>
            <person name="Desiro A."/>
            <person name="Gervers K.A."/>
            <person name="Hundley H."/>
            <person name="Kuo A."/>
            <person name="LaButti K."/>
            <person name="Lang B.F."/>
            <person name="Lipzen A."/>
            <person name="O'Donnell K."/>
            <person name="Pangilinan J."/>
            <person name="Reynolds N."/>
            <person name="Sandor L."/>
            <person name="Smith M.E."/>
            <person name="Tsang A."/>
            <person name="Grigoriev I.V."/>
            <person name="Stajich J.E."/>
            <person name="Spatafora J.W."/>
        </authorList>
    </citation>
    <scope>NUCLEOTIDE SEQUENCE</scope>
    <source>
        <strain evidence="1">RSA 2281</strain>
    </source>
</reference>